<dbReference type="PROSITE" id="PS50059">
    <property type="entry name" value="FKBP_PPIASE"/>
    <property type="match status" value="1"/>
</dbReference>
<evidence type="ECO:0000256" key="2">
    <source>
        <dbReference type="ARBA" id="ARBA00006577"/>
    </source>
</evidence>
<dbReference type="InterPro" id="IPR046357">
    <property type="entry name" value="PPIase_dom_sf"/>
</dbReference>
<dbReference type="PANTHER" id="PTHR43811:SF19">
    <property type="entry name" value="39 KDA FK506-BINDING NUCLEAR PROTEIN"/>
    <property type="match status" value="1"/>
</dbReference>
<organism evidence="10 11">
    <name type="scientific">Microbacterium natoriense</name>
    <dbReference type="NCBI Taxonomy" id="284570"/>
    <lineage>
        <taxon>Bacteria</taxon>
        <taxon>Bacillati</taxon>
        <taxon>Actinomycetota</taxon>
        <taxon>Actinomycetes</taxon>
        <taxon>Micrococcales</taxon>
        <taxon>Microbacteriaceae</taxon>
        <taxon>Microbacterium</taxon>
    </lineage>
</organism>
<keyword evidence="8" id="KW-0732">Signal</keyword>
<proteinExistence type="inferred from homology"/>
<evidence type="ECO:0000256" key="1">
    <source>
        <dbReference type="ARBA" id="ARBA00000971"/>
    </source>
</evidence>
<dbReference type="Gene3D" id="3.10.50.40">
    <property type="match status" value="1"/>
</dbReference>
<evidence type="ECO:0000256" key="4">
    <source>
        <dbReference type="ARBA" id="ARBA00023110"/>
    </source>
</evidence>
<feature type="region of interest" description="Disordered" evidence="7">
    <location>
        <begin position="209"/>
        <end position="228"/>
    </location>
</feature>
<dbReference type="PANTHER" id="PTHR43811">
    <property type="entry name" value="FKBP-TYPE PEPTIDYL-PROLYL CIS-TRANS ISOMERASE FKPA"/>
    <property type="match status" value="1"/>
</dbReference>
<dbReference type="AlphaFoldDB" id="A0AAW8F0A7"/>
<comment type="similarity">
    <text evidence="2">Belongs to the FKBP-type PPIase family.</text>
</comment>
<dbReference type="Pfam" id="PF00254">
    <property type="entry name" value="FKBP_C"/>
    <property type="match status" value="1"/>
</dbReference>
<feature type="signal peptide" evidence="8">
    <location>
        <begin position="1"/>
        <end position="33"/>
    </location>
</feature>
<reference evidence="10 11" key="1">
    <citation type="submission" date="2023-07" db="EMBL/GenBank/DDBJ databases">
        <title>Comparative genomics of wheat-associated soil bacteria to identify genetic determinants of phenazine resistance.</title>
        <authorList>
            <person name="Mouncey N."/>
        </authorList>
    </citation>
    <scope>NUCLEOTIDE SEQUENCE [LARGE SCALE GENOMIC DNA]</scope>
    <source>
        <strain evidence="10 11">W4I9-1</strain>
    </source>
</reference>
<evidence type="ECO:0000259" key="9">
    <source>
        <dbReference type="PROSITE" id="PS50059"/>
    </source>
</evidence>
<feature type="region of interest" description="Disordered" evidence="7">
    <location>
        <begin position="37"/>
        <end position="69"/>
    </location>
</feature>
<evidence type="ECO:0000313" key="11">
    <source>
        <dbReference type="Proteomes" id="UP001244427"/>
    </source>
</evidence>
<dbReference type="EMBL" id="JAUSXV010000001">
    <property type="protein sequence ID" value="MDQ0647911.1"/>
    <property type="molecule type" value="Genomic_DNA"/>
</dbReference>
<evidence type="ECO:0000313" key="10">
    <source>
        <dbReference type="EMBL" id="MDQ0647911.1"/>
    </source>
</evidence>
<dbReference type="EC" id="5.2.1.8" evidence="3 6"/>
<dbReference type="InterPro" id="IPR001179">
    <property type="entry name" value="PPIase_FKBP_dom"/>
</dbReference>
<evidence type="ECO:0000256" key="8">
    <source>
        <dbReference type="SAM" id="SignalP"/>
    </source>
</evidence>
<feature type="domain" description="PPIase FKBP-type" evidence="9">
    <location>
        <begin position="248"/>
        <end position="336"/>
    </location>
</feature>
<feature type="compositionally biased region" description="Polar residues" evidence="7">
    <location>
        <begin position="37"/>
        <end position="55"/>
    </location>
</feature>
<feature type="chain" id="PRO_5043779201" description="peptidylprolyl isomerase" evidence="8">
    <location>
        <begin position="34"/>
        <end position="343"/>
    </location>
</feature>
<evidence type="ECO:0000256" key="7">
    <source>
        <dbReference type="SAM" id="MobiDB-lite"/>
    </source>
</evidence>
<sequence length="343" mass="35129">MECLPPAIPRSFTVRKRPLLVLSTVAAATLLLAGCSGSSAPESSGTPEPTASSSCLADLQPGSGSDAVTVDGTGAAAKVTVPAGTEIANAERSVVVKGEGDDVMPGDLVSLRYQLIDATTNEVLSTSARGQDGVLPALLAVQQPQQMVDPTQSTVFTVAAECLPVGSSVVLTLPASSAETHPSVLYIETIAELPTTASGSDVDATKGMPEVKLDESGSPTITIPDGDAPTETQVAVLKEGDGPVVASGDLVTVQYRGVKWSDGTEFDSSWSRDAEPAQFQTTSVVTGFKTALEGQKVGSQVVVVMPPKDGYGEGEINDTDLKGETLVFVVDILGTTPIEVAAQ</sequence>
<evidence type="ECO:0000256" key="6">
    <source>
        <dbReference type="PROSITE-ProRule" id="PRU00277"/>
    </source>
</evidence>
<protein>
    <recommendedName>
        <fullName evidence="3 6">peptidylprolyl isomerase</fullName>
        <ecNumber evidence="3 6">5.2.1.8</ecNumber>
    </recommendedName>
</protein>
<keyword evidence="5 6" id="KW-0413">Isomerase</keyword>
<dbReference type="GO" id="GO:0003755">
    <property type="term" value="F:peptidyl-prolyl cis-trans isomerase activity"/>
    <property type="evidence" value="ECO:0007669"/>
    <property type="project" value="UniProtKB-KW"/>
</dbReference>
<gene>
    <name evidence="10" type="ORF">QFZ53_002107</name>
</gene>
<dbReference type="Proteomes" id="UP001244427">
    <property type="component" value="Unassembled WGS sequence"/>
</dbReference>
<comment type="caution">
    <text evidence="10">The sequence shown here is derived from an EMBL/GenBank/DDBJ whole genome shotgun (WGS) entry which is preliminary data.</text>
</comment>
<evidence type="ECO:0000256" key="5">
    <source>
        <dbReference type="ARBA" id="ARBA00023235"/>
    </source>
</evidence>
<comment type="catalytic activity">
    <reaction evidence="1 6">
        <text>[protein]-peptidylproline (omega=180) = [protein]-peptidylproline (omega=0)</text>
        <dbReference type="Rhea" id="RHEA:16237"/>
        <dbReference type="Rhea" id="RHEA-COMP:10747"/>
        <dbReference type="Rhea" id="RHEA-COMP:10748"/>
        <dbReference type="ChEBI" id="CHEBI:83833"/>
        <dbReference type="ChEBI" id="CHEBI:83834"/>
        <dbReference type="EC" id="5.2.1.8"/>
    </reaction>
</comment>
<name>A0AAW8F0A7_9MICO</name>
<accession>A0AAW8F0A7</accession>
<evidence type="ECO:0000256" key="3">
    <source>
        <dbReference type="ARBA" id="ARBA00013194"/>
    </source>
</evidence>
<keyword evidence="4 6" id="KW-0697">Rotamase</keyword>
<keyword evidence="11" id="KW-1185">Reference proteome</keyword>
<dbReference type="SUPFAM" id="SSF54534">
    <property type="entry name" value="FKBP-like"/>
    <property type="match status" value="1"/>
</dbReference>